<dbReference type="GO" id="GO:0016747">
    <property type="term" value="F:acyltransferase activity, transferring groups other than amino-acyl groups"/>
    <property type="evidence" value="ECO:0007669"/>
    <property type="project" value="InterPro"/>
</dbReference>
<dbReference type="Proteomes" id="UP000729701">
    <property type="component" value="Unassembled WGS sequence"/>
</dbReference>
<dbReference type="InterPro" id="IPR000182">
    <property type="entry name" value="GNAT_dom"/>
</dbReference>
<accession>A0A951UWF2</accession>
<evidence type="ECO:0000313" key="2">
    <source>
        <dbReference type="EMBL" id="MBW4671982.1"/>
    </source>
</evidence>
<sequence>MKEELELNQIFVDPMYQKRGVSLALLNKAKEICPQGLSLHTLQQNRIACVFYEKQGFQARKLSINEINGQPNTEYYWIP</sequence>
<dbReference type="Pfam" id="PF00583">
    <property type="entry name" value="Acetyltransf_1"/>
    <property type="match status" value="1"/>
</dbReference>
<evidence type="ECO:0000259" key="1">
    <source>
        <dbReference type="PROSITE" id="PS51186"/>
    </source>
</evidence>
<gene>
    <name evidence="2" type="ORF">KME60_32300</name>
</gene>
<dbReference type="PROSITE" id="PS51186">
    <property type="entry name" value="GNAT"/>
    <property type="match status" value="1"/>
</dbReference>
<proteinExistence type="predicted"/>
<dbReference type="CDD" id="cd04301">
    <property type="entry name" value="NAT_SF"/>
    <property type="match status" value="1"/>
</dbReference>
<dbReference type="EMBL" id="JAHHGZ010000058">
    <property type="protein sequence ID" value="MBW4671982.1"/>
    <property type="molecule type" value="Genomic_DNA"/>
</dbReference>
<dbReference type="AlphaFoldDB" id="A0A951UWF2"/>
<protein>
    <submittedName>
        <fullName evidence="2">GNAT family N-acetyltransferase</fullName>
    </submittedName>
</protein>
<dbReference type="SUPFAM" id="SSF55729">
    <property type="entry name" value="Acyl-CoA N-acyltransferases (Nat)"/>
    <property type="match status" value="1"/>
</dbReference>
<feature type="domain" description="N-acetyltransferase" evidence="1">
    <location>
        <begin position="1"/>
        <end position="79"/>
    </location>
</feature>
<organism evidence="2 3">
    <name type="scientific">Cyanomargarita calcarea GSE-NOS-MK-12-04C</name>
    <dbReference type="NCBI Taxonomy" id="2839659"/>
    <lineage>
        <taxon>Bacteria</taxon>
        <taxon>Bacillati</taxon>
        <taxon>Cyanobacteriota</taxon>
        <taxon>Cyanophyceae</taxon>
        <taxon>Nostocales</taxon>
        <taxon>Cyanomargaritaceae</taxon>
        <taxon>Cyanomargarita</taxon>
    </lineage>
</organism>
<reference evidence="2" key="2">
    <citation type="journal article" date="2022" name="Microbiol. Resour. Announc.">
        <title>Metagenome Sequencing to Explore Phylogenomics of Terrestrial Cyanobacteria.</title>
        <authorList>
            <person name="Ward R.D."/>
            <person name="Stajich J.E."/>
            <person name="Johansen J.R."/>
            <person name="Huntemann M."/>
            <person name="Clum A."/>
            <person name="Foster B."/>
            <person name="Foster B."/>
            <person name="Roux S."/>
            <person name="Palaniappan K."/>
            <person name="Varghese N."/>
            <person name="Mukherjee S."/>
            <person name="Reddy T.B.K."/>
            <person name="Daum C."/>
            <person name="Copeland A."/>
            <person name="Chen I.A."/>
            <person name="Ivanova N.N."/>
            <person name="Kyrpides N.C."/>
            <person name="Shapiro N."/>
            <person name="Eloe-Fadrosh E.A."/>
            <person name="Pietrasiak N."/>
        </authorList>
    </citation>
    <scope>NUCLEOTIDE SEQUENCE</scope>
    <source>
        <strain evidence="2">GSE-NOS-MK-12-04C</strain>
    </source>
</reference>
<reference evidence="2" key="1">
    <citation type="submission" date="2021-05" db="EMBL/GenBank/DDBJ databases">
        <authorList>
            <person name="Pietrasiak N."/>
            <person name="Ward R."/>
            <person name="Stajich J.E."/>
            <person name="Kurbessoian T."/>
        </authorList>
    </citation>
    <scope>NUCLEOTIDE SEQUENCE</scope>
    <source>
        <strain evidence="2">GSE-NOS-MK-12-04C</strain>
    </source>
</reference>
<name>A0A951UWF2_9CYAN</name>
<comment type="caution">
    <text evidence="2">The sequence shown here is derived from an EMBL/GenBank/DDBJ whole genome shotgun (WGS) entry which is preliminary data.</text>
</comment>
<evidence type="ECO:0000313" key="3">
    <source>
        <dbReference type="Proteomes" id="UP000729701"/>
    </source>
</evidence>
<dbReference type="InterPro" id="IPR016181">
    <property type="entry name" value="Acyl_CoA_acyltransferase"/>
</dbReference>
<dbReference type="Gene3D" id="3.40.630.30">
    <property type="match status" value="1"/>
</dbReference>